<evidence type="ECO:0000256" key="1">
    <source>
        <dbReference type="ARBA" id="ARBA00022679"/>
    </source>
</evidence>
<dbReference type="InterPro" id="IPR028098">
    <property type="entry name" value="Glyco_trans_4-like_N"/>
</dbReference>
<organism evidence="4 5">
    <name type="scientific">Candidatus Roizmanbacteria bacterium RIFCSPHIGHO2_01_FULL_39_24</name>
    <dbReference type="NCBI Taxonomy" id="1802032"/>
    <lineage>
        <taxon>Bacteria</taxon>
        <taxon>Candidatus Roizmaniibacteriota</taxon>
    </lineage>
</organism>
<dbReference type="Pfam" id="PF13439">
    <property type="entry name" value="Glyco_transf_4"/>
    <property type="match status" value="1"/>
</dbReference>
<dbReference type="CDD" id="cd03809">
    <property type="entry name" value="GT4_MtfB-like"/>
    <property type="match status" value="1"/>
</dbReference>
<gene>
    <name evidence="4" type="ORF">A2799_00410</name>
</gene>
<dbReference type="PANTHER" id="PTHR46401">
    <property type="entry name" value="GLYCOSYLTRANSFERASE WBBK-RELATED"/>
    <property type="match status" value="1"/>
</dbReference>
<keyword evidence="1" id="KW-0808">Transferase</keyword>
<dbReference type="PANTHER" id="PTHR46401:SF2">
    <property type="entry name" value="GLYCOSYLTRANSFERASE WBBK-RELATED"/>
    <property type="match status" value="1"/>
</dbReference>
<evidence type="ECO:0000259" key="2">
    <source>
        <dbReference type="Pfam" id="PF00534"/>
    </source>
</evidence>
<evidence type="ECO:0008006" key="6">
    <source>
        <dbReference type="Google" id="ProtNLM"/>
    </source>
</evidence>
<dbReference type="Gene3D" id="3.40.50.2000">
    <property type="entry name" value="Glycogen Phosphorylase B"/>
    <property type="match status" value="2"/>
</dbReference>
<evidence type="ECO:0000259" key="3">
    <source>
        <dbReference type="Pfam" id="PF13439"/>
    </source>
</evidence>
<dbReference type="FunFam" id="3.40.50.2000:FF:000119">
    <property type="entry name" value="Glycosyl transferase group 1"/>
    <property type="match status" value="1"/>
</dbReference>
<dbReference type="GO" id="GO:0016757">
    <property type="term" value="F:glycosyltransferase activity"/>
    <property type="evidence" value="ECO:0007669"/>
    <property type="project" value="InterPro"/>
</dbReference>
<dbReference type="Proteomes" id="UP000176850">
    <property type="component" value="Unassembled WGS sequence"/>
</dbReference>
<comment type="caution">
    <text evidence="4">The sequence shown here is derived from an EMBL/GenBank/DDBJ whole genome shotgun (WGS) entry which is preliminary data.</text>
</comment>
<sequence length="372" mass="42182">MLIGIDGNEANVMEKVGVSMYTFNLLKEFHKHADSSTQFITYLRNTPQTDLPEENDNFKYVVVSGSFAWSHFFFPLHLFTHKKPDILFCPAHYIPRFCPVKTVVTIHDLAYFYYPNEFLPKDLFKLKNWTNYALKKSSKVISVSENTKKDIVKFYKIPENKIQVIHNGFNPSLLSSSPPPPPISPSSPPLLSKYILYVGTLQPRKNISALIDAFVILKKDHLDLSLILAGKKGWLYDEIFEKVKNLNLEKSVIFSGYISEAEKNELYKNASVFVLPSLYEGFGNTPLEALAVGTPVAVSNNSSLPEICGDACLYFDPNDTIDMAKKIDMILTDPNLRQILINKGKEHVKQFSWESCAKETLEVLRDPEINSG</sequence>
<dbReference type="SUPFAM" id="SSF53756">
    <property type="entry name" value="UDP-Glycosyltransferase/glycogen phosphorylase"/>
    <property type="match status" value="1"/>
</dbReference>
<reference evidence="4 5" key="1">
    <citation type="journal article" date="2016" name="Nat. Commun.">
        <title>Thousands of microbial genomes shed light on interconnected biogeochemical processes in an aquifer system.</title>
        <authorList>
            <person name="Anantharaman K."/>
            <person name="Brown C.T."/>
            <person name="Hug L.A."/>
            <person name="Sharon I."/>
            <person name="Castelle C.J."/>
            <person name="Probst A.J."/>
            <person name="Thomas B.C."/>
            <person name="Singh A."/>
            <person name="Wilkins M.J."/>
            <person name="Karaoz U."/>
            <person name="Brodie E.L."/>
            <person name="Williams K.H."/>
            <person name="Hubbard S.S."/>
            <person name="Banfield J.F."/>
        </authorList>
    </citation>
    <scope>NUCLEOTIDE SEQUENCE [LARGE SCALE GENOMIC DNA]</scope>
</reference>
<name>A0A1F7GK53_9BACT</name>
<accession>A0A1F7GK53</accession>
<proteinExistence type="predicted"/>
<dbReference type="EMBL" id="MFZH01000013">
    <property type="protein sequence ID" value="OGK19277.1"/>
    <property type="molecule type" value="Genomic_DNA"/>
</dbReference>
<evidence type="ECO:0000313" key="4">
    <source>
        <dbReference type="EMBL" id="OGK19277.1"/>
    </source>
</evidence>
<dbReference type="Pfam" id="PF00534">
    <property type="entry name" value="Glycos_transf_1"/>
    <property type="match status" value="1"/>
</dbReference>
<feature type="domain" description="Glycosyltransferase subfamily 4-like N-terminal" evidence="3">
    <location>
        <begin position="17"/>
        <end position="172"/>
    </location>
</feature>
<dbReference type="InterPro" id="IPR001296">
    <property type="entry name" value="Glyco_trans_1"/>
</dbReference>
<dbReference type="AlphaFoldDB" id="A0A1F7GK53"/>
<feature type="domain" description="Glycosyl transferase family 1" evidence="2">
    <location>
        <begin position="192"/>
        <end position="346"/>
    </location>
</feature>
<evidence type="ECO:0000313" key="5">
    <source>
        <dbReference type="Proteomes" id="UP000176850"/>
    </source>
</evidence>
<protein>
    <recommendedName>
        <fullName evidence="6">Glycosyl transferase family 1 domain-containing protein</fullName>
    </recommendedName>
</protein>